<dbReference type="PANTHER" id="PTHR46849">
    <property type="entry name" value="RCC1 DOMAIN-CONTAINING PROTEIN 1"/>
    <property type="match status" value="1"/>
</dbReference>
<evidence type="ECO:0000256" key="1">
    <source>
        <dbReference type="PROSITE-ProRule" id="PRU00235"/>
    </source>
</evidence>
<reference evidence="3" key="1">
    <citation type="submission" date="2025-08" db="UniProtKB">
        <authorList>
            <consortium name="RefSeq"/>
        </authorList>
    </citation>
    <scope>IDENTIFICATION</scope>
    <source>
        <strain evidence="3">11010-0011.00</strain>
        <tissue evidence="3">Whole body</tissue>
    </source>
</reference>
<dbReference type="PANTHER" id="PTHR46849:SF1">
    <property type="entry name" value="RCC1 DOMAIN-CONTAINING PROTEIN 1"/>
    <property type="match status" value="1"/>
</dbReference>
<protein>
    <submittedName>
        <fullName evidence="3">RCC1 domain-containing protein 1</fullName>
    </submittedName>
</protein>
<accession>A0A6J2T6K9</accession>
<dbReference type="Pfam" id="PF00415">
    <property type="entry name" value="RCC1"/>
    <property type="match status" value="2"/>
</dbReference>
<feature type="repeat" description="RCC1" evidence="1">
    <location>
        <begin position="200"/>
        <end position="251"/>
    </location>
</feature>
<dbReference type="AlphaFoldDB" id="A0A6J2T6K9"/>
<name>A0A6J2T6K9_DROLE</name>
<dbReference type="PROSITE" id="PS50012">
    <property type="entry name" value="RCC1_3"/>
    <property type="match status" value="2"/>
</dbReference>
<proteinExistence type="predicted"/>
<feature type="repeat" description="RCC1" evidence="1">
    <location>
        <begin position="252"/>
        <end position="328"/>
    </location>
</feature>
<dbReference type="GeneID" id="115621140"/>
<dbReference type="PROSITE" id="PS00626">
    <property type="entry name" value="RCC1_2"/>
    <property type="match status" value="1"/>
</dbReference>
<dbReference type="PRINTS" id="PR00633">
    <property type="entry name" value="RCCNDNSATION"/>
</dbReference>
<evidence type="ECO:0000313" key="2">
    <source>
        <dbReference type="Proteomes" id="UP000504634"/>
    </source>
</evidence>
<evidence type="ECO:0000313" key="3">
    <source>
        <dbReference type="RefSeq" id="XP_030370557.1"/>
    </source>
</evidence>
<dbReference type="Gene3D" id="2.130.10.30">
    <property type="entry name" value="Regulator of chromosome condensation 1/beta-lactamase-inhibitor protein II"/>
    <property type="match status" value="1"/>
</dbReference>
<keyword evidence="2" id="KW-1185">Reference proteome</keyword>
<organism evidence="2 3">
    <name type="scientific">Drosophila lebanonensis</name>
    <name type="common">Fruit fly</name>
    <name type="synonym">Scaptodrosophila lebanonensis</name>
    <dbReference type="NCBI Taxonomy" id="7225"/>
    <lineage>
        <taxon>Eukaryota</taxon>
        <taxon>Metazoa</taxon>
        <taxon>Ecdysozoa</taxon>
        <taxon>Arthropoda</taxon>
        <taxon>Hexapoda</taxon>
        <taxon>Insecta</taxon>
        <taxon>Pterygota</taxon>
        <taxon>Neoptera</taxon>
        <taxon>Endopterygota</taxon>
        <taxon>Diptera</taxon>
        <taxon>Brachycera</taxon>
        <taxon>Muscomorpha</taxon>
        <taxon>Ephydroidea</taxon>
        <taxon>Drosophilidae</taxon>
        <taxon>Scaptodrosophila</taxon>
    </lineage>
</organism>
<dbReference type="InterPro" id="IPR052830">
    <property type="entry name" value="RCC1_domain-containing"/>
</dbReference>
<gene>
    <name evidence="3" type="primary">LOC115621140</name>
</gene>
<dbReference type="OrthoDB" id="5370059at2759"/>
<dbReference type="RefSeq" id="XP_030370557.1">
    <property type="nucleotide sequence ID" value="XM_030514697.1"/>
</dbReference>
<dbReference type="InterPro" id="IPR000408">
    <property type="entry name" value="Reg_chr_condens"/>
</dbReference>
<sequence length="383" mass="42089">MRQWLFTGFNAFGQHAYKCADSEERHPLGFREITPPPTALSGNFLIALSWRYTAYALGSTIWLQGLLEEKVGECLQVQAPASIKALAAGETFCLVLLDDGSLHKLPAKLQATLQELRLEAVPATRPQKRNIFGQVKTEASGDAPIISHIACGTHINVAISERNGVWSIPSYLHQFPEPRAWRVQQLVCGHEHALLLNANGDVYGWGNGLRGQLGQATLRVEETPQLLESLAGVKITHIAAGGWHSAAISAFGDLYTWGFNCNGQLGLRVLKRDSVLKEPTVYPLPQLHDLPLCCSSGDKSSDQDSVDDNCPPVRVFAGSRHTWLLRRCGRLWASGWCAYGQLSLDCKQSYLDSFHNLYSVLGLEGDDVDILCGPWSTLLICSK</sequence>
<dbReference type="InterPro" id="IPR009091">
    <property type="entry name" value="RCC1/BLIP-II"/>
</dbReference>
<dbReference type="SUPFAM" id="SSF50985">
    <property type="entry name" value="RCC1/BLIP-II"/>
    <property type="match status" value="1"/>
</dbReference>
<dbReference type="Proteomes" id="UP000504634">
    <property type="component" value="Unplaced"/>
</dbReference>